<reference evidence="1" key="2">
    <citation type="submission" date="2020-11" db="EMBL/GenBank/DDBJ databases">
        <authorList>
            <person name="McCartney M.A."/>
            <person name="Auch B."/>
            <person name="Kono T."/>
            <person name="Mallez S."/>
            <person name="Becker A."/>
            <person name="Gohl D.M."/>
            <person name="Silverstein K.A.T."/>
            <person name="Koren S."/>
            <person name="Bechman K.B."/>
            <person name="Herman A."/>
            <person name="Abrahante J.E."/>
            <person name="Garbe J."/>
        </authorList>
    </citation>
    <scope>NUCLEOTIDE SEQUENCE</scope>
    <source>
        <strain evidence="1">Duluth1</strain>
        <tissue evidence="1">Whole animal</tissue>
    </source>
</reference>
<sequence length="215" mass="24061">MKEKQNTIESTIDDQRKITCTSTMTVSFPNQVTSLLQMGSNSIKLNYDGNKTVAQAVAKRQHKLDGQELVVSLYTPPVPPPSYPNKLLIKGLNPKITFDVLDLYLEARMGITLVEGSMTYHAEQNEVVLVTVNGDIDFAKLEEACRLKALEGSHLRVSPVPISNCVLVSNISDTVTVDMVSLYFENEKRSNGGQVDKVEMFSTQNYWLVYFADYK</sequence>
<accession>A0A9D4M8Z0</accession>
<protein>
    <submittedName>
        <fullName evidence="1">Uncharacterized protein</fullName>
    </submittedName>
</protein>
<dbReference type="Gene3D" id="3.30.70.330">
    <property type="match status" value="1"/>
</dbReference>
<dbReference type="AlphaFoldDB" id="A0A9D4M8Z0"/>
<evidence type="ECO:0000313" key="2">
    <source>
        <dbReference type="Proteomes" id="UP000828390"/>
    </source>
</evidence>
<name>A0A9D4M8Z0_DREPO</name>
<dbReference type="Proteomes" id="UP000828390">
    <property type="component" value="Unassembled WGS sequence"/>
</dbReference>
<gene>
    <name evidence="1" type="ORF">DPMN_033784</name>
</gene>
<evidence type="ECO:0000313" key="1">
    <source>
        <dbReference type="EMBL" id="KAH3870596.1"/>
    </source>
</evidence>
<dbReference type="Pfam" id="PF23085">
    <property type="entry name" value="RRM_PARP14_3"/>
    <property type="match status" value="1"/>
</dbReference>
<reference evidence="1" key="1">
    <citation type="journal article" date="2019" name="bioRxiv">
        <title>The Genome of the Zebra Mussel, Dreissena polymorpha: A Resource for Invasive Species Research.</title>
        <authorList>
            <person name="McCartney M.A."/>
            <person name="Auch B."/>
            <person name="Kono T."/>
            <person name="Mallez S."/>
            <person name="Zhang Y."/>
            <person name="Obille A."/>
            <person name="Becker A."/>
            <person name="Abrahante J.E."/>
            <person name="Garbe J."/>
            <person name="Badalamenti J.P."/>
            <person name="Herman A."/>
            <person name="Mangelson H."/>
            <person name="Liachko I."/>
            <person name="Sullivan S."/>
            <person name="Sone E.D."/>
            <person name="Koren S."/>
            <person name="Silverstein K.A.T."/>
            <person name="Beckman K.B."/>
            <person name="Gohl D.M."/>
        </authorList>
    </citation>
    <scope>NUCLEOTIDE SEQUENCE</scope>
    <source>
        <strain evidence="1">Duluth1</strain>
        <tissue evidence="1">Whole animal</tissue>
    </source>
</reference>
<organism evidence="1 2">
    <name type="scientific">Dreissena polymorpha</name>
    <name type="common">Zebra mussel</name>
    <name type="synonym">Mytilus polymorpha</name>
    <dbReference type="NCBI Taxonomy" id="45954"/>
    <lineage>
        <taxon>Eukaryota</taxon>
        <taxon>Metazoa</taxon>
        <taxon>Spiralia</taxon>
        <taxon>Lophotrochozoa</taxon>
        <taxon>Mollusca</taxon>
        <taxon>Bivalvia</taxon>
        <taxon>Autobranchia</taxon>
        <taxon>Heteroconchia</taxon>
        <taxon>Euheterodonta</taxon>
        <taxon>Imparidentia</taxon>
        <taxon>Neoheterodontei</taxon>
        <taxon>Myida</taxon>
        <taxon>Dreissenoidea</taxon>
        <taxon>Dreissenidae</taxon>
        <taxon>Dreissena</taxon>
    </lineage>
</organism>
<keyword evidence="2" id="KW-1185">Reference proteome</keyword>
<proteinExistence type="predicted"/>
<dbReference type="EMBL" id="JAIWYP010000002">
    <property type="protein sequence ID" value="KAH3870596.1"/>
    <property type="molecule type" value="Genomic_DNA"/>
</dbReference>
<dbReference type="InterPro" id="IPR012677">
    <property type="entry name" value="Nucleotide-bd_a/b_plait_sf"/>
</dbReference>
<comment type="caution">
    <text evidence="1">The sequence shown here is derived from an EMBL/GenBank/DDBJ whole genome shotgun (WGS) entry which is preliminary data.</text>
</comment>
<feature type="non-terminal residue" evidence="1">
    <location>
        <position position="215"/>
    </location>
</feature>